<gene>
    <name evidence="6" type="ORF">OUZ56_005694</name>
</gene>
<dbReference type="SUPFAM" id="SSF56487">
    <property type="entry name" value="SRCR-like"/>
    <property type="match status" value="1"/>
</dbReference>
<keyword evidence="4" id="KW-0732">Signal</keyword>
<keyword evidence="3" id="KW-1133">Transmembrane helix</keyword>
<dbReference type="SUPFAM" id="SSF49854">
    <property type="entry name" value="Spermadhesin, CUB domain"/>
    <property type="match status" value="1"/>
</dbReference>
<evidence type="ECO:0000256" key="3">
    <source>
        <dbReference type="SAM" id="Phobius"/>
    </source>
</evidence>
<evidence type="ECO:0000256" key="4">
    <source>
        <dbReference type="SAM" id="SignalP"/>
    </source>
</evidence>
<dbReference type="InterPro" id="IPR000859">
    <property type="entry name" value="CUB_dom"/>
</dbReference>
<dbReference type="PANTHER" id="PTHR46908">
    <property type="entry name" value="CUBILIN-LIKE PROTEIN"/>
    <property type="match status" value="1"/>
</dbReference>
<dbReference type="SMART" id="SM00042">
    <property type="entry name" value="CUB"/>
    <property type="match status" value="1"/>
</dbReference>
<evidence type="ECO:0000313" key="7">
    <source>
        <dbReference type="Proteomes" id="UP001234178"/>
    </source>
</evidence>
<dbReference type="EMBL" id="JAOYFB010000001">
    <property type="protein sequence ID" value="KAK4003949.1"/>
    <property type="molecule type" value="Genomic_DNA"/>
</dbReference>
<dbReference type="Pfam" id="PF00431">
    <property type="entry name" value="CUB"/>
    <property type="match status" value="1"/>
</dbReference>
<keyword evidence="3" id="KW-0812">Transmembrane</keyword>
<dbReference type="InterPro" id="IPR052129">
    <property type="entry name" value="Spermadhesin-Link_domain"/>
</dbReference>
<keyword evidence="7" id="KW-1185">Reference proteome</keyword>
<dbReference type="InterPro" id="IPR036772">
    <property type="entry name" value="SRCR-like_dom_sf"/>
</dbReference>
<reference evidence="6 7" key="1">
    <citation type="journal article" date="2023" name="Nucleic Acids Res.">
        <title>The hologenome of Daphnia magna reveals possible DNA methylation and microbiome-mediated evolution of the host genome.</title>
        <authorList>
            <person name="Chaturvedi A."/>
            <person name="Li X."/>
            <person name="Dhandapani V."/>
            <person name="Marshall H."/>
            <person name="Kissane S."/>
            <person name="Cuenca-Cambronero M."/>
            <person name="Asole G."/>
            <person name="Calvet F."/>
            <person name="Ruiz-Romero M."/>
            <person name="Marangio P."/>
            <person name="Guigo R."/>
            <person name="Rago D."/>
            <person name="Mirbahai L."/>
            <person name="Eastwood N."/>
            <person name="Colbourne J.K."/>
            <person name="Zhou J."/>
            <person name="Mallon E."/>
            <person name="Orsini L."/>
        </authorList>
    </citation>
    <scope>NUCLEOTIDE SEQUENCE [LARGE SCALE GENOMIC DNA]</scope>
    <source>
        <strain evidence="6">LRV0_1</strain>
    </source>
</reference>
<evidence type="ECO:0000313" key="6">
    <source>
        <dbReference type="EMBL" id="KAK4003949.1"/>
    </source>
</evidence>
<accession>A0ABQ9YTJ2</accession>
<dbReference type="PROSITE" id="PS01180">
    <property type="entry name" value="CUB"/>
    <property type="match status" value="1"/>
</dbReference>
<comment type="caution">
    <text evidence="6">The sequence shown here is derived from an EMBL/GenBank/DDBJ whole genome shotgun (WGS) entry which is preliminary data.</text>
</comment>
<organism evidence="6 7">
    <name type="scientific">Daphnia magna</name>
    <dbReference type="NCBI Taxonomy" id="35525"/>
    <lineage>
        <taxon>Eukaryota</taxon>
        <taxon>Metazoa</taxon>
        <taxon>Ecdysozoa</taxon>
        <taxon>Arthropoda</taxon>
        <taxon>Crustacea</taxon>
        <taxon>Branchiopoda</taxon>
        <taxon>Diplostraca</taxon>
        <taxon>Cladocera</taxon>
        <taxon>Anomopoda</taxon>
        <taxon>Daphniidae</taxon>
        <taxon>Daphnia</taxon>
    </lineage>
</organism>
<sequence>MLLKWGIWIAFATAIQRAELLFFPENIAVVKELKNREKQLSNTNEEDLLNQASFHLSFQTQPTEDGPVFIPWISQLGVISNQSPSLPVCYDQPSNQKDVMVQLAHVICRQSGFVTATKWFGIRKETLGLHSNSSGLSAYCRGDEQFIDHCRWHFPILRPCSHFLAIECGDCSHSYVMAEETQITLASPGFPIYIPLVVCEWNITLLPENNLHIRFQQFELPSPIYDEAINVVSCRSGSLDIMSWHEDIKKMALDGRFCGRYSPGNLTIISNRILIRYTASSFKMDDVTKKGFLAECSLVSSAQLSSNFAIVRWVLTGSGILITVIIALFLWIWKGNFHNLYLRLCLNCCWANSIPTREGRLSLARSPLSAVVLPPPVETFSHIAGLEDQRMEIIHGRRISVTKELDQECDIRHWDQTRRLEKWHSTNRTTRSSSADFASMQSIELKDKISLVTTPKDRNGSHIYEEIDINLQNGKLS</sequence>
<dbReference type="Gene3D" id="2.60.120.290">
    <property type="entry name" value="Spermadhesin, CUB domain"/>
    <property type="match status" value="1"/>
</dbReference>
<keyword evidence="1" id="KW-1015">Disulfide bond</keyword>
<comment type="caution">
    <text evidence="2">Lacks conserved residue(s) required for the propagation of feature annotation.</text>
</comment>
<keyword evidence="3" id="KW-0472">Membrane</keyword>
<name>A0ABQ9YTJ2_9CRUS</name>
<dbReference type="PANTHER" id="PTHR46908:SF8">
    <property type="entry name" value="C-TYPE LECTIN DOMAIN-CONTAINING PROTEIN"/>
    <property type="match status" value="1"/>
</dbReference>
<evidence type="ECO:0000256" key="1">
    <source>
        <dbReference type="ARBA" id="ARBA00023157"/>
    </source>
</evidence>
<evidence type="ECO:0000256" key="2">
    <source>
        <dbReference type="PROSITE-ProRule" id="PRU00059"/>
    </source>
</evidence>
<feature type="domain" description="CUB" evidence="5">
    <location>
        <begin position="171"/>
        <end position="299"/>
    </location>
</feature>
<proteinExistence type="predicted"/>
<evidence type="ECO:0000259" key="5">
    <source>
        <dbReference type="PROSITE" id="PS01180"/>
    </source>
</evidence>
<feature type="chain" id="PRO_5047088564" description="CUB domain-containing protein" evidence="4">
    <location>
        <begin position="19"/>
        <end position="477"/>
    </location>
</feature>
<dbReference type="CDD" id="cd00041">
    <property type="entry name" value="CUB"/>
    <property type="match status" value="1"/>
</dbReference>
<dbReference type="Proteomes" id="UP001234178">
    <property type="component" value="Unassembled WGS sequence"/>
</dbReference>
<dbReference type="InterPro" id="IPR035914">
    <property type="entry name" value="Sperma_CUB_dom_sf"/>
</dbReference>
<feature type="transmembrane region" description="Helical" evidence="3">
    <location>
        <begin position="310"/>
        <end position="333"/>
    </location>
</feature>
<protein>
    <recommendedName>
        <fullName evidence="5">CUB domain-containing protein</fullName>
    </recommendedName>
</protein>
<feature type="signal peptide" evidence="4">
    <location>
        <begin position="1"/>
        <end position="18"/>
    </location>
</feature>